<evidence type="ECO:0000259" key="6">
    <source>
        <dbReference type="Pfam" id="PF04542"/>
    </source>
</evidence>
<dbReference type="EMBL" id="DVHA01000162">
    <property type="protein sequence ID" value="HIR60907.1"/>
    <property type="molecule type" value="Genomic_DNA"/>
</dbReference>
<evidence type="ECO:0000256" key="1">
    <source>
        <dbReference type="ARBA" id="ARBA00010641"/>
    </source>
</evidence>
<reference evidence="8" key="1">
    <citation type="submission" date="2020-10" db="EMBL/GenBank/DDBJ databases">
        <authorList>
            <person name="Gilroy R."/>
        </authorList>
    </citation>
    <scope>NUCLEOTIDE SEQUENCE</scope>
    <source>
        <strain evidence="8">CHK189-12415</strain>
    </source>
</reference>
<keyword evidence="3" id="KW-0731">Sigma factor</keyword>
<dbReference type="InterPro" id="IPR007627">
    <property type="entry name" value="RNA_pol_sigma70_r2"/>
</dbReference>
<dbReference type="GO" id="GO:0003677">
    <property type="term" value="F:DNA binding"/>
    <property type="evidence" value="ECO:0007669"/>
    <property type="project" value="UniProtKB-KW"/>
</dbReference>
<dbReference type="GO" id="GO:0006352">
    <property type="term" value="P:DNA-templated transcription initiation"/>
    <property type="evidence" value="ECO:0007669"/>
    <property type="project" value="InterPro"/>
</dbReference>
<gene>
    <name evidence="8" type="ORF">IAB37_04960</name>
</gene>
<evidence type="ECO:0000256" key="5">
    <source>
        <dbReference type="ARBA" id="ARBA00023163"/>
    </source>
</evidence>
<sequence>MSPSALADQFGPTLFGLCVHLCGRRGAEDLYQETWVRILEKLPRYQPERPFLPWAAKICVNLYRDNLRREKLRAFFPLEDRPRAEPDGGFAGKMEIEDAVDRLPEKYRIAVILRCCENLSEAETAAILGISPGGVKSRLSRARKLLKEALYDEIK</sequence>
<dbReference type="InterPro" id="IPR039425">
    <property type="entry name" value="RNA_pol_sigma-70-like"/>
</dbReference>
<dbReference type="Gene3D" id="1.10.10.10">
    <property type="entry name" value="Winged helix-like DNA-binding domain superfamily/Winged helix DNA-binding domain"/>
    <property type="match status" value="1"/>
</dbReference>
<evidence type="ECO:0000256" key="3">
    <source>
        <dbReference type="ARBA" id="ARBA00023082"/>
    </source>
</evidence>
<dbReference type="InterPro" id="IPR013325">
    <property type="entry name" value="RNA_pol_sigma_r2"/>
</dbReference>
<dbReference type="InterPro" id="IPR013324">
    <property type="entry name" value="RNA_pol_sigma_r3/r4-like"/>
</dbReference>
<dbReference type="SUPFAM" id="SSF88946">
    <property type="entry name" value="Sigma2 domain of RNA polymerase sigma factors"/>
    <property type="match status" value="1"/>
</dbReference>
<evidence type="ECO:0000256" key="4">
    <source>
        <dbReference type="ARBA" id="ARBA00023125"/>
    </source>
</evidence>
<keyword evidence="2" id="KW-0805">Transcription regulation</keyword>
<dbReference type="CDD" id="cd06171">
    <property type="entry name" value="Sigma70_r4"/>
    <property type="match status" value="1"/>
</dbReference>
<dbReference type="InterPro" id="IPR014284">
    <property type="entry name" value="RNA_pol_sigma-70_dom"/>
</dbReference>
<dbReference type="SUPFAM" id="SSF88659">
    <property type="entry name" value="Sigma3 and sigma4 domains of RNA polymerase sigma factors"/>
    <property type="match status" value="1"/>
</dbReference>
<comment type="caution">
    <text evidence="8">The sequence shown here is derived from an EMBL/GenBank/DDBJ whole genome shotgun (WGS) entry which is preliminary data.</text>
</comment>
<dbReference type="Proteomes" id="UP000824241">
    <property type="component" value="Unassembled WGS sequence"/>
</dbReference>
<dbReference type="GO" id="GO:0016987">
    <property type="term" value="F:sigma factor activity"/>
    <property type="evidence" value="ECO:0007669"/>
    <property type="project" value="UniProtKB-KW"/>
</dbReference>
<evidence type="ECO:0000256" key="2">
    <source>
        <dbReference type="ARBA" id="ARBA00023015"/>
    </source>
</evidence>
<proteinExistence type="inferred from homology"/>
<name>A0A9D1J4Q3_9FIRM</name>
<comment type="similarity">
    <text evidence="1">Belongs to the sigma-70 factor family. ECF subfamily.</text>
</comment>
<evidence type="ECO:0000313" key="8">
    <source>
        <dbReference type="EMBL" id="HIR60907.1"/>
    </source>
</evidence>
<feature type="domain" description="RNA polymerase sigma-70 region 2" evidence="6">
    <location>
        <begin position="7"/>
        <end position="71"/>
    </location>
</feature>
<evidence type="ECO:0000259" key="7">
    <source>
        <dbReference type="Pfam" id="PF08281"/>
    </source>
</evidence>
<feature type="domain" description="RNA polymerase sigma factor 70 region 4 type 2" evidence="7">
    <location>
        <begin position="94"/>
        <end position="146"/>
    </location>
</feature>
<dbReference type="NCBIfam" id="TIGR02937">
    <property type="entry name" value="sigma70-ECF"/>
    <property type="match status" value="1"/>
</dbReference>
<dbReference type="Pfam" id="PF04542">
    <property type="entry name" value="Sigma70_r2"/>
    <property type="match status" value="1"/>
</dbReference>
<keyword evidence="5" id="KW-0804">Transcription</keyword>
<dbReference type="PANTHER" id="PTHR43133">
    <property type="entry name" value="RNA POLYMERASE ECF-TYPE SIGMA FACTO"/>
    <property type="match status" value="1"/>
</dbReference>
<dbReference type="PANTHER" id="PTHR43133:SF8">
    <property type="entry name" value="RNA POLYMERASE SIGMA FACTOR HI_1459-RELATED"/>
    <property type="match status" value="1"/>
</dbReference>
<organism evidence="8 9">
    <name type="scientific">Candidatus Faecivivens stercoravium</name>
    <dbReference type="NCBI Taxonomy" id="2840803"/>
    <lineage>
        <taxon>Bacteria</taxon>
        <taxon>Bacillati</taxon>
        <taxon>Bacillota</taxon>
        <taxon>Clostridia</taxon>
        <taxon>Eubacteriales</taxon>
        <taxon>Oscillospiraceae</taxon>
        <taxon>Oscillospiraceae incertae sedis</taxon>
        <taxon>Candidatus Faecivivens</taxon>
    </lineage>
</organism>
<dbReference type="AlphaFoldDB" id="A0A9D1J4Q3"/>
<keyword evidence="4" id="KW-0238">DNA-binding</keyword>
<reference evidence="8" key="2">
    <citation type="journal article" date="2021" name="PeerJ">
        <title>Extensive microbial diversity within the chicken gut microbiome revealed by metagenomics and culture.</title>
        <authorList>
            <person name="Gilroy R."/>
            <person name="Ravi A."/>
            <person name="Getino M."/>
            <person name="Pursley I."/>
            <person name="Horton D.L."/>
            <person name="Alikhan N.F."/>
            <person name="Baker D."/>
            <person name="Gharbi K."/>
            <person name="Hall N."/>
            <person name="Watson M."/>
            <person name="Adriaenssens E.M."/>
            <person name="Foster-Nyarko E."/>
            <person name="Jarju S."/>
            <person name="Secka A."/>
            <person name="Antonio M."/>
            <person name="Oren A."/>
            <person name="Chaudhuri R.R."/>
            <person name="La Ragione R."/>
            <person name="Hildebrand F."/>
            <person name="Pallen M.J."/>
        </authorList>
    </citation>
    <scope>NUCLEOTIDE SEQUENCE</scope>
    <source>
        <strain evidence="8">CHK189-12415</strain>
    </source>
</reference>
<protein>
    <submittedName>
        <fullName evidence="8">RNA polymerase sigma factor</fullName>
    </submittedName>
</protein>
<dbReference type="Gene3D" id="1.10.1740.10">
    <property type="match status" value="1"/>
</dbReference>
<evidence type="ECO:0000313" key="9">
    <source>
        <dbReference type="Proteomes" id="UP000824241"/>
    </source>
</evidence>
<dbReference type="InterPro" id="IPR013249">
    <property type="entry name" value="RNA_pol_sigma70_r4_t2"/>
</dbReference>
<accession>A0A9D1J4Q3</accession>
<dbReference type="Pfam" id="PF08281">
    <property type="entry name" value="Sigma70_r4_2"/>
    <property type="match status" value="1"/>
</dbReference>
<dbReference type="InterPro" id="IPR036388">
    <property type="entry name" value="WH-like_DNA-bd_sf"/>
</dbReference>